<feature type="site" description="Important for substrate specificity" evidence="9">
    <location>
        <position position="159"/>
    </location>
</feature>
<comment type="similarity">
    <text evidence="9">Belongs to the Maf family. YhdE subfamily.</text>
</comment>
<proteinExistence type="inferred from homology"/>
<dbReference type="CDD" id="cd00555">
    <property type="entry name" value="Maf"/>
    <property type="match status" value="1"/>
</dbReference>
<protein>
    <recommendedName>
        <fullName evidence="9">dTTP/UTP pyrophosphatase</fullName>
        <shortName evidence="9">dTTPase/UTPase</shortName>
        <ecNumber evidence="9">3.6.1.9</ecNumber>
    </recommendedName>
    <alternativeName>
        <fullName evidence="9">Nucleoside triphosphate pyrophosphatase</fullName>
    </alternativeName>
    <alternativeName>
        <fullName evidence="9">Nucleotide pyrophosphatase</fullName>
        <shortName evidence="9">Nucleotide PPase</shortName>
    </alternativeName>
</protein>
<dbReference type="EC" id="3.6.1.9" evidence="9"/>
<gene>
    <name evidence="10" type="primary">maf</name>
    <name evidence="10" type="ORF">HY912_01020</name>
</gene>
<dbReference type="PANTHER" id="PTHR43213">
    <property type="entry name" value="BIFUNCTIONAL DTTP/UTP PYROPHOSPHATASE/METHYLTRANSFERASE PROTEIN-RELATED"/>
    <property type="match status" value="1"/>
</dbReference>
<feature type="active site" description="Proton acceptor" evidence="9">
    <location>
        <position position="73"/>
    </location>
</feature>
<evidence type="ECO:0000256" key="2">
    <source>
        <dbReference type="ARBA" id="ARBA00004496"/>
    </source>
</evidence>
<comment type="similarity">
    <text evidence="8">Belongs to the Maf family. YceF subfamily.</text>
</comment>
<dbReference type="PANTHER" id="PTHR43213:SF5">
    <property type="entry name" value="BIFUNCTIONAL DTTP_UTP PYROPHOSPHATASE_METHYLTRANSFERASE PROTEIN-RELATED"/>
    <property type="match status" value="1"/>
</dbReference>
<evidence type="ECO:0000256" key="1">
    <source>
        <dbReference type="ARBA" id="ARBA00001968"/>
    </source>
</evidence>
<evidence type="ECO:0000256" key="5">
    <source>
        <dbReference type="ARBA" id="ARBA00023080"/>
    </source>
</evidence>
<dbReference type="InterPro" id="IPR029001">
    <property type="entry name" value="ITPase-like_fam"/>
</dbReference>
<name>A0A9D6UZS9_9BACT</name>
<evidence type="ECO:0000256" key="9">
    <source>
        <dbReference type="HAMAP-Rule" id="MF_00528"/>
    </source>
</evidence>
<feature type="site" description="Important for substrate specificity" evidence="9">
    <location>
        <position position="74"/>
    </location>
</feature>
<comment type="caution">
    <text evidence="9">Lacks conserved residue(s) required for the propagation of feature annotation.</text>
</comment>
<feature type="site" description="Important for substrate specificity" evidence="9">
    <location>
        <position position="16"/>
    </location>
</feature>
<comment type="caution">
    <text evidence="10">The sequence shown here is derived from an EMBL/GenBank/DDBJ whole genome shotgun (WGS) entry which is preliminary data.</text>
</comment>
<keyword evidence="3 9" id="KW-0963">Cytoplasm</keyword>
<comment type="subcellular location">
    <subcellularLocation>
        <location evidence="2 9">Cytoplasm</location>
    </subcellularLocation>
</comment>
<comment type="function">
    <text evidence="9">Nucleoside triphosphate pyrophosphatase that hydrolyzes dTTP and UTP. May have a dual role in cell division arrest and in preventing the incorporation of modified nucleotides into cellular nucleic acids.</text>
</comment>
<dbReference type="Gene3D" id="3.90.950.10">
    <property type="match status" value="1"/>
</dbReference>
<keyword evidence="4 9" id="KW-0378">Hydrolase</keyword>
<accession>A0A9D6UZS9</accession>
<dbReference type="NCBIfam" id="TIGR00172">
    <property type="entry name" value="maf"/>
    <property type="match status" value="1"/>
</dbReference>
<dbReference type="SUPFAM" id="SSF52972">
    <property type="entry name" value="ITPase-like"/>
    <property type="match status" value="1"/>
</dbReference>
<evidence type="ECO:0000256" key="6">
    <source>
        <dbReference type="ARBA" id="ARBA00050213"/>
    </source>
</evidence>
<comment type="catalytic activity">
    <reaction evidence="9">
        <text>UTP + H2O = UMP + diphosphate + H(+)</text>
        <dbReference type="Rhea" id="RHEA:29395"/>
        <dbReference type="ChEBI" id="CHEBI:15377"/>
        <dbReference type="ChEBI" id="CHEBI:15378"/>
        <dbReference type="ChEBI" id="CHEBI:33019"/>
        <dbReference type="ChEBI" id="CHEBI:46398"/>
        <dbReference type="ChEBI" id="CHEBI:57865"/>
        <dbReference type="EC" id="3.6.1.9"/>
    </reaction>
</comment>
<evidence type="ECO:0000256" key="8">
    <source>
        <dbReference type="ARBA" id="ARBA00060749"/>
    </source>
</evidence>
<evidence type="ECO:0000313" key="10">
    <source>
        <dbReference type="EMBL" id="MBI5248049.1"/>
    </source>
</evidence>
<dbReference type="GO" id="GO:0009117">
    <property type="term" value="P:nucleotide metabolic process"/>
    <property type="evidence" value="ECO:0007669"/>
    <property type="project" value="UniProtKB-KW"/>
</dbReference>
<reference evidence="10" key="1">
    <citation type="submission" date="2020-07" db="EMBL/GenBank/DDBJ databases">
        <title>Huge and variable diversity of episymbiotic CPR bacteria and DPANN archaea in groundwater ecosystems.</title>
        <authorList>
            <person name="He C.Y."/>
            <person name="Keren R."/>
            <person name="Whittaker M."/>
            <person name="Farag I.F."/>
            <person name="Doudna J."/>
            <person name="Cate J.H.D."/>
            <person name="Banfield J.F."/>
        </authorList>
    </citation>
    <scope>NUCLEOTIDE SEQUENCE</scope>
    <source>
        <strain evidence="10">NC_groundwater_1664_Pr3_B-0.1um_52_9</strain>
    </source>
</reference>
<evidence type="ECO:0000256" key="3">
    <source>
        <dbReference type="ARBA" id="ARBA00022490"/>
    </source>
</evidence>
<comment type="cofactor">
    <cofactor evidence="1 9">
        <name>a divalent metal cation</name>
        <dbReference type="ChEBI" id="CHEBI:60240"/>
    </cofactor>
</comment>
<organism evidence="10 11">
    <name type="scientific">Desulfomonile tiedjei</name>
    <dbReference type="NCBI Taxonomy" id="2358"/>
    <lineage>
        <taxon>Bacteria</taxon>
        <taxon>Pseudomonadati</taxon>
        <taxon>Thermodesulfobacteriota</taxon>
        <taxon>Desulfomonilia</taxon>
        <taxon>Desulfomonilales</taxon>
        <taxon>Desulfomonilaceae</taxon>
        <taxon>Desulfomonile</taxon>
    </lineage>
</organism>
<evidence type="ECO:0000256" key="4">
    <source>
        <dbReference type="ARBA" id="ARBA00022801"/>
    </source>
</evidence>
<keyword evidence="5 9" id="KW-0546">Nucleotide metabolism</keyword>
<dbReference type="GO" id="GO:0005737">
    <property type="term" value="C:cytoplasm"/>
    <property type="evidence" value="ECO:0007669"/>
    <property type="project" value="UniProtKB-SubCell"/>
</dbReference>
<dbReference type="PIRSF" id="PIRSF006305">
    <property type="entry name" value="Maf"/>
    <property type="match status" value="1"/>
</dbReference>
<comment type="function">
    <text evidence="7">Nucleoside triphosphate pyrophosphatase that hydrolyzes 7-methyl-GTP (m(7)GTP). May have a dual role in cell division arrest and in preventing the incorporation of modified nucleotides into cellular nucleic acids.</text>
</comment>
<dbReference type="FunFam" id="3.90.950.10:FF:000005">
    <property type="entry name" value="7-methyl-GTP pyrophosphatase"/>
    <property type="match status" value="1"/>
</dbReference>
<dbReference type="Proteomes" id="UP000807825">
    <property type="component" value="Unassembled WGS sequence"/>
</dbReference>
<sequence length="205" mass="22161">MNDNNVDLVLASASPRRKDLLAGLNIRFRIIPSDVDETVLNGETPQDNVRRLALAKARDVSPRTPGLWVLGADTIVVIDNRILGKPGDAEEAKTMLAMLAGKTHEVYSGYALVNSAFPDKEIIRNVVSQVFIRDLSPSEISDYVTTGEPMDKAGAYAIQGIGSGIVQRISGSYTNVVGLPLCEVARDLQELGIFDFLKANACNDC</sequence>
<dbReference type="EMBL" id="JACRDE010000033">
    <property type="protein sequence ID" value="MBI5248049.1"/>
    <property type="molecule type" value="Genomic_DNA"/>
</dbReference>
<comment type="catalytic activity">
    <reaction evidence="9">
        <text>dTTP + H2O = dTMP + diphosphate + H(+)</text>
        <dbReference type="Rhea" id="RHEA:28534"/>
        <dbReference type="ChEBI" id="CHEBI:15377"/>
        <dbReference type="ChEBI" id="CHEBI:15378"/>
        <dbReference type="ChEBI" id="CHEBI:33019"/>
        <dbReference type="ChEBI" id="CHEBI:37568"/>
        <dbReference type="ChEBI" id="CHEBI:63528"/>
        <dbReference type="EC" id="3.6.1.9"/>
    </reaction>
</comment>
<dbReference type="InterPro" id="IPR003697">
    <property type="entry name" value="Maf-like"/>
</dbReference>
<evidence type="ECO:0000313" key="11">
    <source>
        <dbReference type="Proteomes" id="UP000807825"/>
    </source>
</evidence>
<dbReference type="Pfam" id="PF02545">
    <property type="entry name" value="Maf"/>
    <property type="match status" value="1"/>
</dbReference>
<dbReference type="HAMAP" id="MF_00528">
    <property type="entry name" value="Maf"/>
    <property type="match status" value="1"/>
</dbReference>
<dbReference type="GO" id="GO:0047429">
    <property type="term" value="F:nucleoside triphosphate diphosphatase activity"/>
    <property type="evidence" value="ECO:0007669"/>
    <property type="project" value="UniProtKB-EC"/>
</dbReference>
<dbReference type="AlphaFoldDB" id="A0A9D6UZS9"/>
<comment type="catalytic activity">
    <reaction evidence="6">
        <text>N(7)-methyl-GTP + H2O = N(7)-methyl-GMP + diphosphate + H(+)</text>
        <dbReference type="Rhea" id="RHEA:58744"/>
        <dbReference type="ChEBI" id="CHEBI:15377"/>
        <dbReference type="ChEBI" id="CHEBI:15378"/>
        <dbReference type="ChEBI" id="CHEBI:33019"/>
        <dbReference type="ChEBI" id="CHEBI:58285"/>
        <dbReference type="ChEBI" id="CHEBI:87133"/>
    </reaction>
</comment>
<evidence type="ECO:0000256" key="7">
    <source>
        <dbReference type="ARBA" id="ARBA00053369"/>
    </source>
</evidence>